<keyword evidence="3" id="KW-1185">Reference proteome</keyword>
<evidence type="ECO:0000256" key="1">
    <source>
        <dbReference type="SAM" id="SignalP"/>
    </source>
</evidence>
<evidence type="ECO:0000313" key="3">
    <source>
        <dbReference type="Proteomes" id="UP001595828"/>
    </source>
</evidence>
<evidence type="ECO:0000313" key="2">
    <source>
        <dbReference type="EMBL" id="MFC4293560.1"/>
    </source>
</evidence>
<keyword evidence="1" id="KW-0732">Signal</keyword>
<protein>
    <recommendedName>
        <fullName evidence="4">Secreted protein</fullName>
    </recommendedName>
</protein>
<dbReference type="Proteomes" id="UP001595828">
    <property type="component" value="Unassembled WGS sequence"/>
</dbReference>
<sequence>MTHVTPASIAFLVASNPALANTGSAEWDDRLAEYLRLDALTRADLAFGPFGDANEKFEWTKYSLEHKYGTSFERDPRAAAEWSETFDRLHEAEQLHFQARGKHSWLAACELCLTPAPNLSAALFKIEVIKREERDCFEDMPRDPMELVQEDMDRLRKESVA</sequence>
<proteinExistence type="predicted"/>
<organism evidence="2 3">
    <name type="scientific">Novosphingobium tardum</name>
    <dbReference type="NCBI Taxonomy" id="1538021"/>
    <lineage>
        <taxon>Bacteria</taxon>
        <taxon>Pseudomonadati</taxon>
        <taxon>Pseudomonadota</taxon>
        <taxon>Alphaproteobacteria</taxon>
        <taxon>Sphingomonadales</taxon>
        <taxon>Sphingomonadaceae</taxon>
        <taxon>Novosphingobium</taxon>
    </lineage>
</organism>
<name>A0ABV8RM27_9SPHN</name>
<feature type="chain" id="PRO_5046870983" description="Secreted protein" evidence="1">
    <location>
        <begin position="21"/>
        <end position="161"/>
    </location>
</feature>
<evidence type="ECO:0008006" key="4">
    <source>
        <dbReference type="Google" id="ProtNLM"/>
    </source>
</evidence>
<accession>A0ABV8RM27</accession>
<gene>
    <name evidence="2" type="ORF">ACFO0A_00650</name>
</gene>
<reference evidence="3" key="1">
    <citation type="journal article" date="2019" name="Int. J. Syst. Evol. Microbiol.">
        <title>The Global Catalogue of Microorganisms (GCM) 10K type strain sequencing project: providing services to taxonomists for standard genome sequencing and annotation.</title>
        <authorList>
            <consortium name="The Broad Institute Genomics Platform"/>
            <consortium name="The Broad Institute Genome Sequencing Center for Infectious Disease"/>
            <person name="Wu L."/>
            <person name="Ma J."/>
        </authorList>
    </citation>
    <scope>NUCLEOTIDE SEQUENCE [LARGE SCALE GENOMIC DNA]</scope>
    <source>
        <strain evidence="3">CGMCC 1.12989</strain>
    </source>
</reference>
<dbReference type="RefSeq" id="WP_379537053.1">
    <property type="nucleotide sequence ID" value="NZ_JBHSDR010000003.1"/>
</dbReference>
<dbReference type="EMBL" id="JBHSDR010000003">
    <property type="protein sequence ID" value="MFC4293560.1"/>
    <property type="molecule type" value="Genomic_DNA"/>
</dbReference>
<comment type="caution">
    <text evidence="2">The sequence shown here is derived from an EMBL/GenBank/DDBJ whole genome shotgun (WGS) entry which is preliminary data.</text>
</comment>
<feature type="signal peptide" evidence="1">
    <location>
        <begin position="1"/>
        <end position="20"/>
    </location>
</feature>